<dbReference type="AlphaFoldDB" id="A0A6J4UK08"/>
<proteinExistence type="predicted"/>
<organism evidence="2">
    <name type="scientific">uncultured Thermomicrobiales bacterium</name>
    <dbReference type="NCBI Taxonomy" id="1645740"/>
    <lineage>
        <taxon>Bacteria</taxon>
        <taxon>Pseudomonadati</taxon>
        <taxon>Thermomicrobiota</taxon>
        <taxon>Thermomicrobia</taxon>
        <taxon>Thermomicrobiales</taxon>
        <taxon>environmental samples</taxon>
    </lineage>
</organism>
<sequence length="47" mass="5654">AEGFSAFSAWWAPGWRRCQRGQDPHRRRRFGRDRCGGRRRNRPKRGV</sequence>
<feature type="region of interest" description="Disordered" evidence="1">
    <location>
        <begin position="19"/>
        <end position="47"/>
    </location>
</feature>
<feature type="compositionally biased region" description="Basic residues" evidence="1">
    <location>
        <begin position="25"/>
        <end position="47"/>
    </location>
</feature>
<name>A0A6J4UK08_9BACT</name>
<feature type="non-terminal residue" evidence="2">
    <location>
        <position position="1"/>
    </location>
</feature>
<evidence type="ECO:0000313" key="2">
    <source>
        <dbReference type="EMBL" id="CAA9550014.1"/>
    </source>
</evidence>
<gene>
    <name evidence="2" type="ORF">AVDCRST_MAG19-731</name>
</gene>
<dbReference type="EMBL" id="CADCWL010000031">
    <property type="protein sequence ID" value="CAA9550014.1"/>
    <property type="molecule type" value="Genomic_DNA"/>
</dbReference>
<accession>A0A6J4UK08</accession>
<feature type="non-terminal residue" evidence="2">
    <location>
        <position position="47"/>
    </location>
</feature>
<protein>
    <submittedName>
        <fullName evidence="2">Uncharacterized protein</fullName>
    </submittedName>
</protein>
<evidence type="ECO:0000256" key="1">
    <source>
        <dbReference type="SAM" id="MobiDB-lite"/>
    </source>
</evidence>
<reference evidence="2" key="1">
    <citation type="submission" date="2020-02" db="EMBL/GenBank/DDBJ databases">
        <authorList>
            <person name="Meier V. D."/>
        </authorList>
    </citation>
    <scope>NUCLEOTIDE SEQUENCE</scope>
    <source>
        <strain evidence="2">AVDCRST_MAG19</strain>
    </source>
</reference>